<evidence type="ECO:0000313" key="1">
    <source>
        <dbReference type="EMBL" id="CAB4129275.1"/>
    </source>
</evidence>
<gene>
    <name evidence="1" type="ORF">UFOVP112_373</name>
</gene>
<name>A0A6J5L5Q3_9CAUD</name>
<sequence>MKANCRIPLKEWPAYIVWRWKKLIKSLKFGV</sequence>
<reference evidence="1" key="1">
    <citation type="submission" date="2020-04" db="EMBL/GenBank/DDBJ databases">
        <authorList>
            <person name="Chiriac C."/>
            <person name="Salcher M."/>
            <person name="Ghai R."/>
            <person name="Kavagutti S V."/>
        </authorList>
    </citation>
    <scope>NUCLEOTIDE SEQUENCE</scope>
</reference>
<proteinExistence type="predicted"/>
<organism evidence="1">
    <name type="scientific">uncultured Caudovirales phage</name>
    <dbReference type="NCBI Taxonomy" id="2100421"/>
    <lineage>
        <taxon>Viruses</taxon>
        <taxon>Duplodnaviria</taxon>
        <taxon>Heunggongvirae</taxon>
        <taxon>Uroviricota</taxon>
        <taxon>Caudoviricetes</taxon>
        <taxon>Peduoviridae</taxon>
        <taxon>Maltschvirus</taxon>
        <taxon>Maltschvirus maltsch</taxon>
    </lineage>
</organism>
<protein>
    <submittedName>
        <fullName evidence="1">Uncharacterized protein</fullName>
    </submittedName>
</protein>
<accession>A0A6J5L5Q3</accession>
<dbReference type="EMBL" id="LR796233">
    <property type="protein sequence ID" value="CAB4129275.1"/>
    <property type="molecule type" value="Genomic_DNA"/>
</dbReference>